<evidence type="ECO:0008006" key="4">
    <source>
        <dbReference type="Google" id="ProtNLM"/>
    </source>
</evidence>
<feature type="transmembrane region" description="Helical" evidence="1">
    <location>
        <begin position="49"/>
        <end position="74"/>
    </location>
</feature>
<comment type="caution">
    <text evidence="2">The sequence shown here is derived from an EMBL/GenBank/DDBJ whole genome shotgun (WGS) entry which is preliminary data.</text>
</comment>
<dbReference type="Proteomes" id="UP001597094">
    <property type="component" value="Unassembled WGS sequence"/>
</dbReference>
<reference evidence="3" key="1">
    <citation type="journal article" date="2019" name="Int. J. Syst. Evol. Microbiol.">
        <title>The Global Catalogue of Microorganisms (GCM) 10K type strain sequencing project: providing services to taxonomists for standard genome sequencing and annotation.</title>
        <authorList>
            <consortium name="The Broad Institute Genomics Platform"/>
            <consortium name="The Broad Institute Genome Sequencing Center for Infectious Disease"/>
            <person name="Wu L."/>
            <person name="Ma J."/>
        </authorList>
    </citation>
    <scope>NUCLEOTIDE SEQUENCE [LARGE SCALE GENOMIC DNA]</scope>
    <source>
        <strain evidence="3">JCM 31319</strain>
    </source>
</reference>
<keyword evidence="1" id="KW-0472">Membrane</keyword>
<organism evidence="2 3">
    <name type="scientific">Pontibacter rugosus</name>
    <dbReference type="NCBI Taxonomy" id="1745966"/>
    <lineage>
        <taxon>Bacteria</taxon>
        <taxon>Pseudomonadati</taxon>
        <taxon>Bacteroidota</taxon>
        <taxon>Cytophagia</taxon>
        <taxon>Cytophagales</taxon>
        <taxon>Hymenobacteraceae</taxon>
        <taxon>Pontibacter</taxon>
    </lineage>
</organism>
<feature type="transmembrane region" description="Helical" evidence="1">
    <location>
        <begin position="12"/>
        <end position="29"/>
    </location>
</feature>
<sequence length="154" mass="17121">MGEQYMGKTKGRGAVILSAWILAIGFLVNLVWENAQAFLYVGYGGFMEHFWICFVASVIDALVILLVYLVLALLYKDIYWPTHNTIVRYAVVALIGGALAVGFELWALAVGEWNYTGLMPVLPGLEVGLSPLIQLMVLPVLTYHLSLRMTRKKA</sequence>
<accession>A0ABW3SSK5</accession>
<feature type="transmembrane region" description="Helical" evidence="1">
    <location>
        <begin position="129"/>
        <end position="147"/>
    </location>
</feature>
<protein>
    <recommendedName>
        <fullName evidence="4">DUF2569 family protein</fullName>
    </recommendedName>
</protein>
<evidence type="ECO:0000313" key="2">
    <source>
        <dbReference type="EMBL" id="MFD1187126.1"/>
    </source>
</evidence>
<name>A0ABW3SSK5_9BACT</name>
<evidence type="ECO:0000256" key="1">
    <source>
        <dbReference type="SAM" id="Phobius"/>
    </source>
</evidence>
<gene>
    <name evidence="2" type="ORF">ACFQ2O_13000</name>
</gene>
<evidence type="ECO:0000313" key="3">
    <source>
        <dbReference type="Proteomes" id="UP001597094"/>
    </source>
</evidence>
<keyword evidence="1" id="KW-0812">Transmembrane</keyword>
<feature type="transmembrane region" description="Helical" evidence="1">
    <location>
        <begin position="86"/>
        <end position="109"/>
    </location>
</feature>
<proteinExistence type="predicted"/>
<dbReference type="RefSeq" id="WP_377528264.1">
    <property type="nucleotide sequence ID" value="NZ_JBHTLD010000117.1"/>
</dbReference>
<dbReference type="EMBL" id="JBHTLD010000117">
    <property type="protein sequence ID" value="MFD1187126.1"/>
    <property type="molecule type" value="Genomic_DNA"/>
</dbReference>
<keyword evidence="1" id="KW-1133">Transmembrane helix</keyword>
<keyword evidence="3" id="KW-1185">Reference proteome</keyword>